<accession>A0A9P6EP44</accession>
<dbReference type="AlphaFoldDB" id="A0A9P6EP44"/>
<name>A0A9P6EP44_9AGAR</name>
<dbReference type="PANTHER" id="PTHR11559">
    <property type="entry name" value="CARBOXYLESTERASE"/>
    <property type="match status" value="1"/>
</dbReference>
<proteinExistence type="predicted"/>
<dbReference type="InterPro" id="IPR002018">
    <property type="entry name" value="CarbesteraseB"/>
</dbReference>
<keyword evidence="4" id="KW-1185">Reference proteome</keyword>
<evidence type="ECO:0000313" key="4">
    <source>
        <dbReference type="Proteomes" id="UP000807306"/>
    </source>
</evidence>
<feature type="domain" description="Carboxylesterase type B" evidence="2">
    <location>
        <begin position="37"/>
        <end position="216"/>
    </location>
</feature>
<dbReference type="Pfam" id="PF00135">
    <property type="entry name" value="COesterase"/>
    <property type="match status" value="1"/>
</dbReference>
<dbReference type="Gene3D" id="3.40.50.1820">
    <property type="entry name" value="alpha/beta hydrolase"/>
    <property type="match status" value="2"/>
</dbReference>
<dbReference type="EMBL" id="MU157831">
    <property type="protein sequence ID" value="KAF9532671.1"/>
    <property type="molecule type" value="Genomic_DNA"/>
</dbReference>
<keyword evidence="1" id="KW-0732">Signal</keyword>
<comment type="caution">
    <text evidence="3">The sequence shown here is derived from an EMBL/GenBank/DDBJ whole genome shotgun (WGS) entry which is preliminary data.</text>
</comment>
<keyword evidence="3" id="KW-0378">Hydrolase</keyword>
<dbReference type="InterPro" id="IPR050309">
    <property type="entry name" value="Type-B_Carboxylest/Lipase"/>
</dbReference>
<feature type="chain" id="PRO_5040142462" evidence="1">
    <location>
        <begin position="26"/>
        <end position="506"/>
    </location>
</feature>
<organism evidence="3 4">
    <name type="scientific">Crepidotus variabilis</name>
    <dbReference type="NCBI Taxonomy" id="179855"/>
    <lineage>
        <taxon>Eukaryota</taxon>
        <taxon>Fungi</taxon>
        <taxon>Dikarya</taxon>
        <taxon>Basidiomycota</taxon>
        <taxon>Agaricomycotina</taxon>
        <taxon>Agaricomycetes</taxon>
        <taxon>Agaricomycetidae</taxon>
        <taxon>Agaricales</taxon>
        <taxon>Agaricineae</taxon>
        <taxon>Crepidotaceae</taxon>
        <taxon>Crepidotus</taxon>
    </lineage>
</organism>
<dbReference type="OrthoDB" id="408631at2759"/>
<dbReference type="SUPFAM" id="SSF53474">
    <property type="entry name" value="alpha/beta-Hydrolases"/>
    <property type="match status" value="1"/>
</dbReference>
<dbReference type="InterPro" id="IPR029058">
    <property type="entry name" value="AB_hydrolase_fold"/>
</dbReference>
<gene>
    <name evidence="3" type="ORF">CPB83DRAFT_890855</name>
</gene>
<protein>
    <submittedName>
        <fullName evidence="3">Alpha/Beta hydrolase protein</fullName>
    </submittedName>
</protein>
<dbReference type="GO" id="GO:0016787">
    <property type="term" value="F:hydrolase activity"/>
    <property type="evidence" value="ECO:0007669"/>
    <property type="project" value="UniProtKB-KW"/>
</dbReference>
<evidence type="ECO:0000313" key="3">
    <source>
        <dbReference type="EMBL" id="KAF9532671.1"/>
    </source>
</evidence>
<feature type="signal peptide" evidence="1">
    <location>
        <begin position="1"/>
        <end position="25"/>
    </location>
</feature>
<dbReference type="Proteomes" id="UP000807306">
    <property type="component" value="Unassembled WGS sequence"/>
</dbReference>
<sequence length="506" mass="54786">MHLGNFARIRSLLFGLLLIGRSTSAFPTEDTARHDSSTVSLGYATYQGSTYRDPFTEKTNTQFLGVRYAAPPTSSLRFAVPQPPAATPGIQEADKQPDACYQSGYGSELSPGVVLEGSALKSREETIIIPATEYCLFLNIYVPGNVNDSQKLPVIAWIHGHIINRGGYLLGSAAYGYYGYDGYNGNDVIRASNGTAIVVVIQYRLGIFGFLAGQKSAGGGSVLQHAVANGGKTNPPLFRNAVSSSMFYPPQYKFNDPLPEALFRQITTSTPAADIKDLEAVNNATNTEAFFGTFTFVPVVDGVFITEQPSTSLKEGKINGNKFLAMTNINEGTIFINENAPVTSPETTTHYVANLLPELKESEAAAVANIHSSLGNVSEQAAQIMADALFLCPTHGEFAVPPSLHGDDVIYYFPNGTNRAPPFNNQQFIQAFSQSFTNFATAQDLNQKWDETNITPAWTAWTSTNRMEMHFGQTANGAPDIGSILTPEDLLKRCEFWSSISASTAI</sequence>
<evidence type="ECO:0000259" key="2">
    <source>
        <dbReference type="Pfam" id="PF00135"/>
    </source>
</evidence>
<evidence type="ECO:0000256" key="1">
    <source>
        <dbReference type="SAM" id="SignalP"/>
    </source>
</evidence>
<reference evidence="3" key="1">
    <citation type="submission" date="2020-11" db="EMBL/GenBank/DDBJ databases">
        <authorList>
            <consortium name="DOE Joint Genome Institute"/>
            <person name="Ahrendt S."/>
            <person name="Riley R."/>
            <person name="Andreopoulos W."/>
            <person name="Labutti K."/>
            <person name="Pangilinan J."/>
            <person name="Ruiz-Duenas F.J."/>
            <person name="Barrasa J.M."/>
            <person name="Sanchez-Garcia M."/>
            <person name="Camarero S."/>
            <person name="Miyauchi S."/>
            <person name="Serrano A."/>
            <person name="Linde D."/>
            <person name="Babiker R."/>
            <person name="Drula E."/>
            <person name="Ayuso-Fernandez I."/>
            <person name="Pacheco R."/>
            <person name="Padilla G."/>
            <person name="Ferreira P."/>
            <person name="Barriuso J."/>
            <person name="Kellner H."/>
            <person name="Castanera R."/>
            <person name="Alfaro M."/>
            <person name="Ramirez L."/>
            <person name="Pisabarro A.G."/>
            <person name="Kuo A."/>
            <person name="Tritt A."/>
            <person name="Lipzen A."/>
            <person name="He G."/>
            <person name="Yan M."/>
            <person name="Ng V."/>
            <person name="Cullen D."/>
            <person name="Martin F."/>
            <person name="Rosso M.-N."/>
            <person name="Henrissat B."/>
            <person name="Hibbett D."/>
            <person name="Martinez A.T."/>
            <person name="Grigoriev I.V."/>
        </authorList>
    </citation>
    <scope>NUCLEOTIDE SEQUENCE</scope>
    <source>
        <strain evidence="3">CBS 506.95</strain>
    </source>
</reference>